<dbReference type="Proteomes" id="UP000641137">
    <property type="component" value="Unassembled WGS sequence"/>
</dbReference>
<reference evidence="1" key="2">
    <citation type="submission" date="2020-09" db="EMBL/GenBank/DDBJ databases">
        <authorList>
            <person name="Sun Q."/>
            <person name="Kim S."/>
        </authorList>
    </citation>
    <scope>NUCLEOTIDE SEQUENCE</scope>
    <source>
        <strain evidence="1">KCTC 42097</strain>
    </source>
</reference>
<evidence type="ECO:0000313" key="2">
    <source>
        <dbReference type="Proteomes" id="UP000641137"/>
    </source>
</evidence>
<keyword evidence="2" id="KW-1185">Reference proteome</keyword>
<accession>A0A8J3GIL4</accession>
<evidence type="ECO:0000313" key="1">
    <source>
        <dbReference type="EMBL" id="GHC78153.1"/>
    </source>
</evidence>
<sequence>MPYAVIQVRMDDADLRFYSNPIGIDDDELRSGMTMEAVFERIDDELTLLKFKPLEARR</sequence>
<dbReference type="AlphaFoldDB" id="A0A8J3GIL4"/>
<name>A0A8J3GIL4_9HYPH</name>
<protein>
    <submittedName>
        <fullName evidence="1">Uncharacterized protein</fullName>
    </submittedName>
</protein>
<comment type="caution">
    <text evidence="1">The sequence shown here is derived from an EMBL/GenBank/DDBJ whole genome shotgun (WGS) entry which is preliminary data.</text>
</comment>
<gene>
    <name evidence="1" type="ORF">GCM10010136_29860</name>
</gene>
<organism evidence="1 2">
    <name type="scientific">Limoniibacter endophyticus</name>
    <dbReference type="NCBI Taxonomy" id="1565040"/>
    <lineage>
        <taxon>Bacteria</taxon>
        <taxon>Pseudomonadati</taxon>
        <taxon>Pseudomonadota</taxon>
        <taxon>Alphaproteobacteria</taxon>
        <taxon>Hyphomicrobiales</taxon>
        <taxon>Bartonellaceae</taxon>
        <taxon>Limoniibacter</taxon>
    </lineage>
</organism>
<reference evidence="1" key="1">
    <citation type="journal article" date="2014" name="Int. J. Syst. Evol. Microbiol.">
        <title>Complete genome sequence of Corynebacterium casei LMG S-19264T (=DSM 44701T), isolated from a smear-ripened cheese.</title>
        <authorList>
            <consortium name="US DOE Joint Genome Institute (JGI-PGF)"/>
            <person name="Walter F."/>
            <person name="Albersmeier A."/>
            <person name="Kalinowski J."/>
            <person name="Ruckert C."/>
        </authorList>
    </citation>
    <scope>NUCLEOTIDE SEQUENCE</scope>
    <source>
        <strain evidence="1">KCTC 42097</strain>
    </source>
</reference>
<proteinExistence type="predicted"/>
<dbReference type="EMBL" id="BMZO01000010">
    <property type="protein sequence ID" value="GHC78153.1"/>
    <property type="molecule type" value="Genomic_DNA"/>
</dbReference>